<dbReference type="PANTHER" id="PTHR13186">
    <property type="entry name" value="MEDIATOR OF RNA POLYMERASE II TRANSCRIPTION SUBUNIT 31"/>
    <property type="match status" value="1"/>
</dbReference>
<dbReference type="GO" id="GO:0003712">
    <property type="term" value="F:transcription coregulator activity"/>
    <property type="evidence" value="ECO:0007669"/>
    <property type="project" value="InterPro"/>
</dbReference>
<evidence type="ECO:0000256" key="8">
    <source>
        <dbReference type="RuleBase" id="RU364129"/>
    </source>
</evidence>
<proteinExistence type="inferred from homology"/>
<organism evidence="9 10">
    <name type="scientific">Teratosphaeria nubilosa</name>
    <dbReference type="NCBI Taxonomy" id="161662"/>
    <lineage>
        <taxon>Eukaryota</taxon>
        <taxon>Fungi</taxon>
        <taxon>Dikarya</taxon>
        <taxon>Ascomycota</taxon>
        <taxon>Pezizomycotina</taxon>
        <taxon>Dothideomycetes</taxon>
        <taxon>Dothideomycetidae</taxon>
        <taxon>Mycosphaerellales</taxon>
        <taxon>Teratosphaeriaceae</taxon>
        <taxon>Teratosphaeria</taxon>
    </lineage>
</organism>
<dbReference type="GO" id="GO:0016592">
    <property type="term" value="C:mediator complex"/>
    <property type="evidence" value="ECO:0007669"/>
    <property type="project" value="InterPro"/>
</dbReference>
<evidence type="ECO:0000256" key="6">
    <source>
        <dbReference type="ARBA" id="ARBA00023163"/>
    </source>
</evidence>
<keyword evidence="6 8" id="KW-0804">Transcription</keyword>
<evidence type="ECO:0000256" key="3">
    <source>
        <dbReference type="ARBA" id="ARBA00019660"/>
    </source>
</evidence>
<gene>
    <name evidence="9" type="ORF">EJ03DRAFT_353373</name>
</gene>
<dbReference type="OrthoDB" id="10257739at2759"/>
<dbReference type="Gene3D" id="1.10.10.1340">
    <property type="entry name" value="Mediator of RNA polymerase II, submodule Med31 (Soh1)"/>
    <property type="match status" value="1"/>
</dbReference>
<keyword evidence="5 8" id="KW-0010">Activator</keyword>
<dbReference type="InterPro" id="IPR008831">
    <property type="entry name" value="Mediator_Med31"/>
</dbReference>
<keyword evidence="10" id="KW-1185">Reference proteome</keyword>
<evidence type="ECO:0000256" key="2">
    <source>
        <dbReference type="ARBA" id="ARBA00006378"/>
    </source>
</evidence>
<reference evidence="9" key="1">
    <citation type="journal article" date="2020" name="Stud. Mycol.">
        <title>101 Dothideomycetes genomes: a test case for predicting lifestyles and emergence of pathogens.</title>
        <authorList>
            <person name="Haridas S."/>
            <person name="Albert R."/>
            <person name="Binder M."/>
            <person name="Bloem J."/>
            <person name="Labutti K."/>
            <person name="Salamov A."/>
            <person name="Andreopoulos B."/>
            <person name="Baker S."/>
            <person name="Barry K."/>
            <person name="Bills G."/>
            <person name="Bluhm B."/>
            <person name="Cannon C."/>
            <person name="Castanera R."/>
            <person name="Culley D."/>
            <person name="Daum C."/>
            <person name="Ezra D."/>
            <person name="Gonzalez J."/>
            <person name="Henrissat B."/>
            <person name="Kuo A."/>
            <person name="Liang C."/>
            <person name="Lipzen A."/>
            <person name="Lutzoni F."/>
            <person name="Magnuson J."/>
            <person name="Mondo S."/>
            <person name="Nolan M."/>
            <person name="Ohm R."/>
            <person name="Pangilinan J."/>
            <person name="Park H.-J."/>
            <person name="Ramirez L."/>
            <person name="Alfaro M."/>
            <person name="Sun H."/>
            <person name="Tritt A."/>
            <person name="Yoshinaga Y."/>
            <person name="Zwiers L.-H."/>
            <person name="Turgeon B."/>
            <person name="Goodwin S."/>
            <person name="Spatafora J."/>
            <person name="Crous P."/>
            <person name="Grigoriev I."/>
        </authorList>
    </citation>
    <scope>NUCLEOTIDE SEQUENCE</scope>
    <source>
        <strain evidence="9">CBS 116005</strain>
    </source>
</reference>
<evidence type="ECO:0000313" key="10">
    <source>
        <dbReference type="Proteomes" id="UP000799436"/>
    </source>
</evidence>
<comment type="subcellular location">
    <subcellularLocation>
        <location evidence="1 8">Nucleus</location>
    </subcellularLocation>
</comment>
<evidence type="ECO:0000256" key="5">
    <source>
        <dbReference type="ARBA" id="ARBA00023159"/>
    </source>
</evidence>
<evidence type="ECO:0000256" key="1">
    <source>
        <dbReference type="ARBA" id="ARBA00004123"/>
    </source>
</evidence>
<dbReference type="Pfam" id="PF05669">
    <property type="entry name" value="Med31"/>
    <property type="match status" value="1"/>
</dbReference>
<comment type="similarity">
    <text evidence="2 8">Belongs to the Mediator complex subunit 31 family.</text>
</comment>
<keyword evidence="4 8" id="KW-0805">Transcription regulation</keyword>
<dbReference type="InterPro" id="IPR038089">
    <property type="entry name" value="Med31_sf"/>
</dbReference>
<dbReference type="GO" id="GO:0006355">
    <property type="term" value="P:regulation of DNA-templated transcription"/>
    <property type="evidence" value="ECO:0007669"/>
    <property type="project" value="InterPro"/>
</dbReference>
<keyword evidence="7 8" id="KW-0539">Nucleus</keyword>
<evidence type="ECO:0000256" key="4">
    <source>
        <dbReference type="ARBA" id="ARBA00023015"/>
    </source>
</evidence>
<evidence type="ECO:0000256" key="7">
    <source>
        <dbReference type="ARBA" id="ARBA00023242"/>
    </source>
</evidence>
<accession>A0A6G1L2Z4</accession>
<sequence>MAVQQPNNGVKARDPDHYGGKSRFELELEFVQALGNPYYLHNLADSKVLYQPEFVEYIKYLRYWSSPEYIKYLSFPGPALKALDLLQEEQFRKDMINPMVRDQLVADWSQAAIK</sequence>
<protein>
    <recommendedName>
        <fullName evidence="3 8">Mediator of RNA polymerase II transcription subunit 31</fullName>
    </recommendedName>
</protein>
<dbReference type="Proteomes" id="UP000799436">
    <property type="component" value="Unassembled WGS sequence"/>
</dbReference>
<name>A0A6G1L2Z4_9PEZI</name>
<evidence type="ECO:0000313" key="9">
    <source>
        <dbReference type="EMBL" id="KAF2767070.1"/>
    </source>
</evidence>
<comment type="subunit">
    <text evidence="8">Component of the Mediator complex.</text>
</comment>
<comment type="function">
    <text evidence="8">Component of the Mediator complex, a coactivator involved in the regulated transcription of nearly all RNA polymerase II-dependent genes. Mediator functions as a bridge to convey information from gene-specific regulatory proteins to the basal RNA polymerase II transcription machinery. Mediator is recruited to promoters by direct interactions with regulatory proteins and serves as a scaffold for the assembly of a functional preinitiation complex with RNA polymerase II and the general transcription factors.</text>
</comment>
<dbReference type="EMBL" id="ML995861">
    <property type="protein sequence ID" value="KAF2767070.1"/>
    <property type="molecule type" value="Genomic_DNA"/>
</dbReference>
<dbReference type="AlphaFoldDB" id="A0A6G1L2Z4"/>